<evidence type="ECO:0000256" key="1">
    <source>
        <dbReference type="ARBA" id="ARBA00000012"/>
    </source>
</evidence>
<dbReference type="OrthoDB" id="9811744at2"/>
<dbReference type="GO" id="GO:0005829">
    <property type="term" value="C:cytosol"/>
    <property type="evidence" value="ECO:0007669"/>
    <property type="project" value="TreeGrafter"/>
</dbReference>
<comment type="pathway">
    <text evidence="3 12">Cofactor biosynthesis; tetrahydrofolate biosynthesis; 7,8-dihydrofolate from 2-amino-4-hydroxy-6-hydroxymethyl-7,8-dihydropteridine diphosphate and 4-aminobenzoate: step 1/2.</text>
</comment>
<comment type="similarity">
    <text evidence="4 12">Belongs to the DHPS family.</text>
</comment>
<comment type="cofactor">
    <cofactor evidence="2 12">
        <name>Mg(2+)</name>
        <dbReference type="ChEBI" id="CHEBI:18420"/>
    </cofactor>
</comment>
<proteinExistence type="inferred from homology"/>
<evidence type="ECO:0000256" key="5">
    <source>
        <dbReference type="ARBA" id="ARBA00012458"/>
    </source>
</evidence>
<evidence type="ECO:0000256" key="11">
    <source>
        <dbReference type="ARBA" id="ARBA00030193"/>
    </source>
</evidence>
<dbReference type="GO" id="GO:0046872">
    <property type="term" value="F:metal ion binding"/>
    <property type="evidence" value="ECO:0007669"/>
    <property type="project" value="UniProtKB-KW"/>
</dbReference>
<dbReference type="PROSITE" id="PS00792">
    <property type="entry name" value="DHPS_1"/>
    <property type="match status" value="1"/>
</dbReference>
<evidence type="ECO:0000256" key="10">
    <source>
        <dbReference type="ARBA" id="ARBA00022909"/>
    </source>
</evidence>
<dbReference type="NCBIfam" id="TIGR01496">
    <property type="entry name" value="DHPS"/>
    <property type="match status" value="1"/>
</dbReference>
<dbReference type="EC" id="2.5.1.15" evidence="5 12"/>
<dbReference type="InterPro" id="IPR011005">
    <property type="entry name" value="Dihydropteroate_synth-like_sf"/>
</dbReference>
<dbReference type="GO" id="GO:0046656">
    <property type="term" value="P:folic acid biosynthetic process"/>
    <property type="evidence" value="ECO:0007669"/>
    <property type="project" value="UniProtKB-KW"/>
</dbReference>
<keyword evidence="15" id="KW-1185">Reference proteome</keyword>
<dbReference type="GO" id="GO:0046654">
    <property type="term" value="P:tetrahydrofolate biosynthetic process"/>
    <property type="evidence" value="ECO:0007669"/>
    <property type="project" value="UniProtKB-UniPathway"/>
</dbReference>
<dbReference type="PANTHER" id="PTHR20941">
    <property type="entry name" value="FOLATE SYNTHESIS PROTEINS"/>
    <property type="match status" value="1"/>
</dbReference>
<evidence type="ECO:0000259" key="13">
    <source>
        <dbReference type="PROSITE" id="PS50972"/>
    </source>
</evidence>
<evidence type="ECO:0000256" key="9">
    <source>
        <dbReference type="ARBA" id="ARBA00022842"/>
    </source>
</evidence>
<dbReference type="SUPFAM" id="SSF51717">
    <property type="entry name" value="Dihydropteroate synthetase-like"/>
    <property type="match status" value="1"/>
</dbReference>
<dbReference type="InterPro" id="IPR000489">
    <property type="entry name" value="Pterin-binding_dom"/>
</dbReference>
<name>A0A1W1YUY7_9LACT</name>
<keyword evidence="7 12" id="KW-0808">Transferase</keyword>
<evidence type="ECO:0000256" key="7">
    <source>
        <dbReference type="ARBA" id="ARBA00022679"/>
    </source>
</evidence>
<dbReference type="PANTHER" id="PTHR20941:SF1">
    <property type="entry name" value="FOLIC ACID SYNTHESIS PROTEIN FOL1"/>
    <property type="match status" value="1"/>
</dbReference>
<dbReference type="InterPro" id="IPR045031">
    <property type="entry name" value="DHP_synth-like"/>
</dbReference>
<evidence type="ECO:0000256" key="12">
    <source>
        <dbReference type="RuleBase" id="RU361205"/>
    </source>
</evidence>
<keyword evidence="10 12" id="KW-0289">Folate biosynthesis</keyword>
<dbReference type="EMBL" id="FWXK01000004">
    <property type="protein sequence ID" value="SMC40025.1"/>
    <property type="molecule type" value="Genomic_DNA"/>
</dbReference>
<dbReference type="Gene3D" id="3.20.20.20">
    <property type="entry name" value="Dihydropteroate synthase-like"/>
    <property type="match status" value="1"/>
</dbReference>
<sequence>MEKISDHMTFQFKQQTLNLNNSTMLCGIVNVTPDSFSDGGKWFGKDEAIKHAKDLINQGCQMIDIGGESTRPGSTYVEIDDEIERILPVIKELKATTDVIISVDTWKSEVAKAAIEAGADIINDITGLLGDAKMAETIAQSDAGVIVMLNPVIARPNHPSAKIFPQFGAEGVFSDDELAAFSEMSVVDMMATYFDKSIAVAQSAHLPKERIMLDPGIGFGLTKRENYTLLKNLSLIHEWGYPCFLGVSRKRFIQNTLVDAGFDTDTETTAGFELRDQASVILTAIAALKGVEVVRVHSVREHYMAKTIADNVRHAEDLADTNFEAYQNK</sequence>
<dbReference type="Pfam" id="PF00809">
    <property type="entry name" value="Pterin_bind"/>
    <property type="match status" value="1"/>
</dbReference>
<comment type="function">
    <text evidence="12">Catalyzes the condensation of para-aminobenzoate (pABA) with 6-hydroxymethyl-7,8-dihydropterin diphosphate (DHPt-PP) to form 7,8-dihydropteroate (H2Pte), the immediate precursor of folate derivatives.</text>
</comment>
<dbReference type="CDD" id="cd00739">
    <property type="entry name" value="DHPS"/>
    <property type="match status" value="1"/>
</dbReference>
<dbReference type="PROSITE" id="PS50972">
    <property type="entry name" value="PTERIN_BINDING"/>
    <property type="match status" value="1"/>
</dbReference>
<evidence type="ECO:0000313" key="14">
    <source>
        <dbReference type="EMBL" id="SMC40025.1"/>
    </source>
</evidence>
<keyword evidence="9 12" id="KW-0460">Magnesium</keyword>
<evidence type="ECO:0000256" key="6">
    <source>
        <dbReference type="ARBA" id="ARBA00016919"/>
    </source>
</evidence>
<dbReference type="GO" id="GO:0004156">
    <property type="term" value="F:dihydropteroate synthase activity"/>
    <property type="evidence" value="ECO:0007669"/>
    <property type="project" value="UniProtKB-EC"/>
</dbReference>
<dbReference type="Proteomes" id="UP000243884">
    <property type="component" value="Unassembled WGS sequence"/>
</dbReference>
<evidence type="ECO:0000256" key="2">
    <source>
        <dbReference type="ARBA" id="ARBA00001946"/>
    </source>
</evidence>
<organism evidence="14 15">
    <name type="scientific">Aerococcus suis</name>
    <dbReference type="NCBI Taxonomy" id="371602"/>
    <lineage>
        <taxon>Bacteria</taxon>
        <taxon>Bacillati</taxon>
        <taxon>Bacillota</taxon>
        <taxon>Bacilli</taxon>
        <taxon>Lactobacillales</taxon>
        <taxon>Aerococcaceae</taxon>
        <taxon>Aerococcus</taxon>
    </lineage>
</organism>
<gene>
    <name evidence="14" type="ORF">SAMN04487984_0928</name>
</gene>
<accession>A0A1W1YUY7</accession>
<dbReference type="AlphaFoldDB" id="A0A1W1YUY7"/>
<feature type="domain" description="Pterin-binding" evidence="13">
    <location>
        <begin position="23"/>
        <end position="309"/>
    </location>
</feature>
<reference evidence="15" key="1">
    <citation type="submission" date="2017-04" db="EMBL/GenBank/DDBJ databases">
        <authorList>
            <person name="Varghese N."/>
            <person name="Submissions S."/>
        </authorList>
    </citation>
    <scope>NUCLEOTIDE SEQUENCE [LARGE SCALE GENOMIC DNA]</scope>
    <source>
        <strain evidence="15">DSM 21500</strain>
    </source>
</reference>
<dbReference type="STRING" id="371602.SAMN04487984_0928"/>
<evidence type="ECO:0000256" key="3">
    <source>
        <dbReference type="ARBA" id="ARBA00004763"/>
    </source>
</evidence>
<dbReference type="UniPathway" id="UPA00077">
    <property type="reaction ID" value="UER00156"/>
</dbReference>
<evidence type="ECO:0000256" key="8">
    <source>
        <dbReference type="ARBA" id="ARBA00022723"/>
    </source>
</evidence>
<dbReference type="InterPro" id="IPR006390">
    <property type="entry name" value="DHP_synth_dom"/>
</dbReference>
<evidence type="ECO:0000256" key="4">
    <source>
        <dbReference type="ARBA" id="ARBA00009503"/>
    </source>
</evidence>
<keyword evidence="8 12" id="KW-0479">Metal-binding</keyword>
<comment type="catalytic activity">
    <reaction evidence="1">
        <text>(7,8-dihydropterin-6-yl)methyl diphosphate + 4-aminobenzoate = 7,8-dihydropteroate + diphosphate</text>
        <dbReference type="Rhea" id="RHEA:19949"/>
        <dbReference type="ChEBI" id="CHEBI:17836"/>
        <dbReference type="ChEBI" id="CHEBI:17839"/>
        <dbReference type="ChEBI" id="CHEBI:33019"/>
        <dbReference type="ChEBI" id="CHEBI:72950"/>
        <dbReference type="EC" id="2.5.1.15"/>
    </reaction>
</comment>
<evidence type="ECO:0000313" key="15">
    <source>
        <dbReference type="Proteomes" id="UP000243884"/>
    </source>
</evidence>
<protein>
    <recommendedName>
        <fullName evidence="6 12">Dihydropteroate synthase</fullName>
        <shortName evidence="12">DHPS</shortName>
        <ecNumber evidence="5 12">2.5.1.15</ecNumber>
    </recommendedName>
    <alternativeName>
        <fullName evidence="11 12">Dihydropteroate pyrophosphorylase</fullName>
    </alternativeName>
</protein>